<organism evidence="18 19">
    <name type="scientific">Mesocestoides corti</name>
    <name type="common">Flatworm</name>
    <dbReference type="NCBI Taxonomy" id="53468"/>
    <lineage>
        <taxon>Eukaryota</taxon>
        <taxon>Metazoa</taxon>
        <taxon>Spiralia</taxon>
        <taxon>Lophotrochozoa</taxon>
        <taxon>Platyhelminthes</taxon>
        <taxon>Cestoda</taxon>
        <taxon>Eucestoda</taxon>
        <taxon>Cyclophyllidea</taxon>
        <taxon>Mesocestoididae</taxon>
        <taxon>Mesocestoides</taxon>
    </lineage>
</organism>
<dbReference type="PANTHER" id="PTHR45919:SF1">
    <property type="entry name" value="GDP-MAN:MAN(3)GLCNAC(2)-PP-DOL ALPHA-1,2-MANNOSYLTRANSFERASE"/>
    <property type="match status" value="1"/>
</dbReference>
<evidence type="ECO:0000313" key="18">
    <source>
        <dbReference type="EMBL" id="VDD80313.1"/>
    </source>
</evidence>
<comment type="pathway">
    <text evidence="2">Protein modification; protein glycosylation.</text>
</comment>
<name>A0A0R3UGG2_MESCO</name>
<feature type="transmembrane region" description="Helical" evidence="15">
    <location>
        <begin position="6"/>
        <end position="23"/>
    </location>
</feature>
<comment type="function">
    <text evidence="14">GDP-Man:Man(3)GlcNAc(2)-PP-Dol alpha-1,2-mannosyltransferase that operates in the biosynthetic pathway of dolichol-linked oligosaccharides, the glycan precursors employed in protein asparagine (N)-glycosylation. The assembly of dolichol-linked oligosaccharides begins on the cytosolic side of the endoplasmic reticulum membrane and finishes in its lumen. The sequential addition of sugars to dolichol pyrophosphate produces dolichol-linked oligosaccharides containing fourteen sugars, including two GlcNAcs, nine mannoses and three glucoses. Once assembled, the oligosaccharide is transferred from the lipid to nascent proteins by oligosaccharyltransferases. Catalyzes, on the cytoplasmic face of the endoplasmic reticulum, the addition of the fourth and fifth mannose residues to the dolichol-linked oligosaccharide chain, to produce Man(5)GlcNAc(2)-PP-dolichol core oligosaccharide. Man(5)GlcNAc(2)-PP-dolichol is a substrate for ALG3, the following enzyme in the biosynthetic pathway.</text>
</comment>
<dbReference type="OrthoDB" id="2276068at2759"/>
<dbReference type="InterPro" id="IPR001296">
    <property type="entry name" value="Glyco_trans_1"/>
</dbReference>
<dbReference type="Gene3D" id="3.40.50.2000">
    <property type="entry name" value="Glycogen Phosphorylase B"/>
    <property type="match status" value="1"/>
</dbReference>
<proteinExistence type="inferred from homology"/>
<dbReference type="AlphaFoldDB" id="A0A0R3UGG2"/>
<protein>
    <recommendedName>
        <fullName evidence="5">GDP-Man:Man(3)GlcNAc(2)-PP-Dol alpha-1,2-mannosyltransferase</fullName>
        <ecNumber evidence="4">2.4.1.131</ecNumber>
    </recommendedName>
    <alternativeName>
        <fullName evidence="12">Asparagine-linked glycosylation protein 11 homolog</fullName>
    </alternativeName>
</protein>
<keyword evidence="7" id="KW-0808">Transferase</keyword>
<evidence type="ECO:0000256" key="15">
    <source>
        <dbReference type="SAM" id="Phobius"/>
    </source>
</evidence>
<reference evidence="18 19" key="1">
    <citation type="submission" date="2018-10" db="EMBL/GenBank/DDBJ databases">
        <authorList>
            <consortium name="Pathogen Informatics"/>
        </authorList>
    </citation>
    <scope>NUCLEOTIDE SEQUENCE [LARGE SCALE GENOMIC DNA]</scope>
</reference>
<comment type="subcellular location">
    <subcellularLocation>
        <location evidence="1">Endoplasmic reticulum membrane</location>
        <topology evidence="1">Single-pass membrane protein</topology>
    </subcellularLocation>
</comment>
<evidence type="ECO:0000256" key="6">
    <source>
        <dbReference type="ARBA" id="ARBA00022676"/>
    </source>
</evidence>
<keyword evidence="11 15" id="KW-0472">Membrane</keyword>
<feature type="domain" description="Glycosyl transferase family 1" evidence="16">
    <location>
        <begin position="335"/>
        <end position="442"/>
    </location>
</feature>
<evidence type="ECO:0000313" key="19">
    <source>
        <dbReference type="Proteomes" id="UP000267029"/>
    </source>
</evidence>
<evidence type="ECO:0000256" key="4">
    <source>
        <dbReference type="ARBA" id="ARBA00012645"/>
    </source>
</evidence>
<evidence type="ECO:0000256" key="7">
    <source>
        <dbReference type="ARBA" id="ARBA00022679"/>
    </source>
</evidence>
<evidence type="ECO:0000256" key="8">
    <source>
        <dbReference type="ARBA" id="ARBA00022692"/>
    </source>
</evidence>
<evidence type="ECO:0000256" key="1">
    <source>
        <dbReference type="ARBA" id="ARBA00004389"/>
    </source>
</evidence>
<dbReference type="EC" id="2.4.1.131" evidence="4"/>
<dbReference type="InterPro" id="IPR031814">
    <property type="entry name" value="ALG11_N"/>
</dbReference>
<accession>A0A0R3UGG2</accession>
<feature type="domain" description="ALG11 mannosyltransferase N-terminal" evidence="17">
    <location>
        <begin position="45"/>
        <end position="259"/>
    </location>
</feature>
<keyword evidence="9" id="KW-0256">Endoplasmic reticulum</keyword>
<dbReference type="Proteomes" id="UP000267029">
    <property type="component" value="Unassembled WGS sequence"/>
</dbReference>
<evidence type="ECO:0000256" key="13">
    <source>
        <dbReference type="ARBA" id="ARBA00045065"/>
    </source>
</evidence>
<evidence type="ECO:0000256" key="11">
    <source>
        <dbReference type="ARBA" id="ARBA00023136"/>
    </source>
</evidence>
<keyword evidence="10 15" id="KW-1133">Transmembrane helix</keyword>
<keyword evidence="6" id="KW-0328">Glycosyltransferase</keyword>
<dbReference type="STRING" id="53468.A0A0R3UGG2"/>
<dbReference type="GO" id="GO:0006487">
    <property type="term" value="P:protein N-linked glycosylation"/>
    <property type="evidence" value="ECO:0007669"/>
    <property type="project" value="TreeGrafter"/>
</dbReference>
<dbReference type="PANTHER" id="PTHR45919">
    <property type="entry name" value="GDP-MAN:MAN(3)GLCNAC(2)-PP-DOL ALPHA-1,2-MANNOSYLTRANSFERASE"/>
    <property type="match status" value="1"/>
</dbReference>
<comment type="catalytic activity">
    <reaction evidence="13">
        <text>an alpha-D-Man-(1-&gt;3)-[alpha-D-Man-(1-&gt;6)]-beta-D-Man-(1-&gt;4)-beta-D-GlcNAc-(1-&gt;4)-alpha-D-GlcNAc-diphospho-di-trans,poly-cis-dolichol + 2 GDP-alpha-D-mannose = an alpha-D-Man-(1-&gt;2)-alpha-D-Man-(1-&gt;2)-alpha-D-Man-(1-&gt;3)-[alpha-D-Man-(1-&gt;6)]-beta-D-Man-(1-&gt;4)-beta-D-GlcNAc-(1-&gt;4)-alpha-D-GlcNAc-diphospho-di-trans,poly-cis-dolichol + 2 GDP + 2 H(+)</text>
        <dbReference type="Rhea" id="RHEA:29523"/>
        <dbReference type="Rhea" id="RHEA-COMP:19515"/>
        <dbReference type="Rhea" id="RHEA-COMP:19516"/>
        <dbReference type="ChEBI" id="CHEBI:15378"/>
        <dbReference type="ChEBI" id="CHEBI:57527"/>
        <dbReference type="ChEBI" id="CHEBI:58189"/>
        <dbReference type="ChEBI" id="CHEBI:132511"/>
        <dbReference type="ChEBI" id="CHEBI:132515"/>
        <dbReference type="EC" id="2.4.1.131"/>
    </reaction>
    <physiologicalReaction direction="left-to-right" evidence="13">
        <dbReference type="Rhea" id="RHEA:29524"/>
    </physiologicalReaction>
</comment>
<evidence type="ECO:0000256" key="9">
    <source>
        <dbReference type="ARBA" id="ARBA00022824"/>
    </source>
</evidence>
<dbReference type="GO" id="GO:0005789">
    <property type="term" value="C:endoplasmic reticulum membrane"/>
    <property type="evidence" value="ECO:0007669"/>
    <property type="project" value="UniProtKB-SubCell"/>
</dbReference>
<evidence type="ECO:0000256" key="10">
    <source>
        <dbReference type="ARBA" id="ARBA00022989"/>
    </source>
</evidence>
<evidence type="ECO:0000259" key="16">
    <source>
        <dbReference type="Pfam" id="PF00534"/>
    </source>
</evidence>
<dbReference type="Pfam" id="PF00534">
    <property type="entry name" value="Glycos_transf_1"/>
    <property type="match status" value="1"/>
</dbReference>
<evidence type="ECO:0000256" key="2">
    <source>
        <dbReference type="ARBA" id="ARBA00004922"/>
    </source>
</evidence>
<dbReference type="EMBL" id="UXSR01005251">
    <property type="protein sequence ID" value="VDD80313.1"/>
    <property type="molecule type" value="Genomic_DNA"/>
</dbReference>
<keyword evidence="8 15" id="KW-0812">Transmembrane</keyword>
<dbReference type="InterPro" id="IPR038013">
    <property type="entry name" value="ALG11"/>
</dbReference>
<evidence type="ECO:0000259" key="17">
    <source>
        <dbReference type="Pfam" id="PF15924"/>
    </source>
</evidence>
<evidence type="ECO:0000256" key="5">
    <source>
        <dbReference type="ARBA" id="ARBA00022018"/>
    </source>
</evidence>
<comment type="similarity">
    <text evidence="3">Belongs to the glycosyltransferase group 1 family. Glycosyltransferase 4 subfamily.</text>
</comment>
<evidence type="ECO:0000256" key="14">
    <source>
        <dbReference type="ARBA" id="ARBA00045128"/>
    </source>
</evidence>
<feature type="transmembrane region" description="Helical" evidence="15">
    <location>
        <begin position="162"/>
        <end position="184"/>
    </location>
</feature>
<sequence length="524" mass="58890">MALLGIFLCLWIFGLIMFVLALLQKRRYLKKQLSRQHKLSSNPILLSFFHPYCNSGGGGERVLWVGISTLLQHHQNLLIFIYTNDSECLKAPKTVFSRIKNTFDISIEDYSRVKFIPLYSEVLLRPVLYPCLTLVGQAIGSVIAALEAVARLPCDVFLDTTGFAFSIPIFSWLIGASCGAYVHFPTVSSDMEKRLISREPDDATSYNNSERIRRSLVLTTLKRLYYALFKIAYGWVGSSTNCRQVAVNSSWTLRHIAALFGSLPFLLYPPCPCLTTDGGNGRQRKPWIISIGQFRPEKNHQLTHETQSMIDAEESTQHHAPSWKSTFIPISYLLQLQLKAFELFLKKIVGNKTPYRLILIGGCRNYDDFNRVRSLRETVAKMGLTEWQVTFEVNASTAKVKRYLREATVNLHTMVDEHFGIGIVEGMASGLVTVANRSGGPLTDIIGPVQGQLNSDPSKARPTPVGYLASTAEEYADTLFYVLVKATPRQLDPLRAAAKARAEDLFSEEAFSNGWLQFTRRLGL</sequence>
<gene>
    <name evidence="18" type="ORF">MCOS_LOCUS6316</name>
</gene>
<evidence type="ECO:0000256" key="12">
    <source>
        <dbReference type="ARBA" id="ARBA00032517"/>
    </source>
</evidence>
<dbReference type="Pfam" id="PF15924">
    <property type="entry name" value="ALG11_N"/>
    <property type="match status" value="1"/>
</dbReference>
<dbReference type="SUPFAM" id="SSF53756">
    <property type="entry name" value="UDP-Glycosyltransferase/glycogen phosphorylase"/>
    <property type="match status" value="2"/>
</dbReference>
<keyword evidence="19" id="KW-1185">Reference proteome</keyword>
<evidence type="ECO:0000256" key="3">
    <source>
        <dbReference type="ARBA" id="ARBA00009481"/>
    </source>
</evidence>
<dbReference type="GO" id="GO:0004377">
    <property type="term" value="F:GDP-Man:Man(3)GlcNAc(2)-PP-Dol alpha-1,2-mannosyltransferase activity"/>
    <property type="evidence" value="ECO:0007669"/>
    <property type="project" value="UniProtKB-EC"/>
</dbReference>